<comment type="cofactor">
    <cofactor evidence="1">
        <name>Mg(2+)</name>
        <dbReference type="ChEBI" id="CHEBI:18420"/>
    </cofactor>
</comment>
<dbReference type="PROSITE" id="PS01217">
    <property type="entry name" value="SUCCINYL_COA_LIG_3"/>
    <property type="match status" value="1"/>
</dbReference>
<dbReference type="Gene3D" id="3.30.470.20">
    <property type="entry name" value="ATP-grasp fold, B domain"/>
    <property type="match status" value="1"/>
</dbReference>
<organism evidence="15 16">
    <name type="scientific">Capsaspora owczarzaki (strain ATCC 30864)</name>
    <dbReference type="NCBI Taxonomy" id="595528"/>
    <lineage>
        <taxon>Eukaryota</taxon>
        <taxon>Filasterea</taxon>
        <taxon>Capsaspora</taxon>
    </lineage>
</organism>
<evidence type="ECO:0000256" key="10">
    <source>
        <dbReference type="ARBA" id="ARBA00023128"/>
    </source>
</evidence>
<comment type="subunit">
    <text evidence="11">Heterodimer of an alpha and a beta subunit. The beta subunit determines specificity for GTP.</text>
</comment>
<dbReference type="InterPro" id="IPR013815">
    <property type="entry name" value="ATP_grasp_subdomain_1"/>
</dbReference>
<dbReference type="EMBL" id="KE346361">
    <property type="protein sequence ID" value="KJE89924.1"/>
    <property type="molecule type" value="Genomic_DNA"/>
</dbReference>
<dbReference type="PANTHER" id="PTHR11815:SF1">
    <property type="entry name" value="SUCCINATE--COA LIGASE [ADP-FORMING] SUBUNIT BETA, MITOCHONDRIAL"/>
    <property type="match status" value="1"/>
</dbReference>
<dbReference type="InterPro" id="IPR034723">
    <property type="entry name" value="Succ_CoA_betaA_euk"/>
</dbReference>
<dbReference type="OrthoDB" id="1552at2759"/>
<evidence type="ECO:0000256" key="13">
    <source>
        <dbReference type="RuleBase" id="RU361258"/>
    </source>
</evidence>
<dbReference type="Gene3D" id="3.30.1490.20">
    <property type="entry name" value="ATP-grasp fold, A domain"/>
    <property type="match status" value="1"/>
</dbReference>
<evidence type="ECO:0000256" key="9">
    <source>
        <dbReference type="ARBA" id="ARBA00022946"/>
    </source>
</evidence>
<evidence type="ECO:0000256" key="4">
    <source>
        <dbReference type="ARBA" id="ARBA00022598"/>
    </source>
</evidence>
<dbReference type="GO" id="GO:0004775">
    <property type="term" value="F:succinate-CoA ligase (ADP-forming) activity"/>
    <property type="evidence" value="ECO:0007669"/>
    <property type="project" value="TreeGrafter"/>
</dbReference>
<evidence type="ECO:0000256" key="12">
    <source>
        <dbReference type="PROSITE-ProRule" id="PRU00409"/>
    </source>
</evidence>
<dbReference type="EC" id="6.2.1.-" evidence="13"/>
<dbReference type="AlphaFoldDB" id="A0A0D2X0Z6"/>
<dbReference type="RefSeq" id="XP_004349845.1">
    <property type="nucleotide sequence ID" value="XM_004349795.2"/>
</dbReference>
<gene>
    <name evidence="15" type="ORF">CAOG_001325</name>
</gene>
<reference evidence="15" key="2">
    <citation type="submission" date="2011-02" db="EMBL/GenBank/DDBJ databases">
        <title>The Genome Sequence of Capsaspora owczarzaki ATCC 30864.</title>
        <authorList>
            <consortium name="The Broad Institute Genome Sequencing Platform"/>
            <person name="Russ C."/>
            <person name="Cuomo C."/>
            <person name="Burger G."/>
            <person name="Gray M.W."/>
            <person name="Holland P.W.H."/>
            <person name="King N."/>
            <person name="Lang F.B.F."/>
            <person name="Roger A.J."/>
            <person name="Ruiz-Trillo I."/>
            <person name="Young S.K."/>
            <person name="Zeng Q."/>
            <person name="Gargeya S."/>
            <person name="Alvarado L."/>
            <person name="Berlin A."/>
            <person name="Chapman S.B."/>
            <person name="Chen Z."/>
            <person name="Freedman E."/>
            <person name="Gellesch M."/>
            <person name="Goldberg J."/>
            <person name="Griggs A."/>
            <person name="Gujja S."/>
            <person name="Heilman E."/>
            <person name="Heiman D."/>
            <person name="Howarth C."/>
            <person name="Mehta T."/>
            <person name="Neiman D."/>
            <person name="Pearson M."/>
            <person name="Roberts A."/>
            <person name="Saif S."/>
            <person name="Shea T."/>
            <person name="Shenoy N."/>
            <person name="Sisk P."/>
            <person name="Stolte C."/>
            <person name="Sykes S."/>
            <person name="White J."/>
            <person name="Yandava C."/>
            <person name="Haas B."/>
            <person name="Nusbaum C."/>
            <person name="Birren B."/>
        </authorList>
    </citation>
    <scope>NUCLEOTIDE SEQUENCE</scope>
    <source>
        <strain evidence="15">ATCC 30864</strain>
    </source>
</reference>
<dbReference type="GO" id="GO:0006104">
    <property type="term" value="P:succinyl-CoA metabolic process"/>
    <property type="evidence" value="ECO:0007669"/>
    <property type="project" value="TreeGrafter"/>
</dbReference>
<keyword evidence="6 12" id="KW-0547">Nucleotide-binding</keyword>
<reference evidence="16" key="1">
    <citation type="submission" date="2011-02" db="EMBL/GenBank/DDBJ databases">
        <title>The Genome Sequence of Capsaspora owczarzaki ATCC 30864.</title>
        <authorList>
            <person name="Russ C."/>
            <person name="Cuomo C."/>
            <person name="Burger G."/>
            <person name="Gray M.W."/>
            <person name="Holland P.W.H."/>
            <person name="King N."/>
            <person name="Lang F.B.F."/>
            <person name="Roger A.J."/>
            <person name="Ruiz-Trillo I."/>
            <person name="Young S.K."/>
            <person name="Zeng Q."/>
            <person name="Gargeya S."/>
            <person name="Alvarado L."/>
            <person name="Berlin A."/>
            <person name="Chapman S.B."/>
            <person name="Chen Z."/>
            <person name="Freedman E."/>
            <person name="Gellesch M."/>
            <person name="Goldberg J."/>
            <person name="Griggs A."/>
            <person name="Gujja S."/>
            <person name="Heilman E."/>
            <person name="Heiman D."/>
            <person name="Howarth C."/>
            <person name="Mehta T."/>
            <person name="Neiman D."/>
            <person name="Pearson M."/>
            <person name="Roberts A."/>
            <person name="Saif S."/>
            <person name="Shea T."/>
            <person name="Shenoy N."/>
            <person name="Sisk P."/>
            <person name="Stolte C."/>
            <person name="Sykes S."/>
            <person name="White J."/>
            <person name="Yandava C."/>
            <person name="Haas B."/>
            <person name="Nusbaum C."/>
            <person name="Birren B."/>
        </authorList>
    </citation>
    <scope>NUCLEOTIDE SEQUENCE</scope>
    <source>
        <strain evidence="16">ATCC 30864</strain>
    </source>
</reference>
<dbReference type="FunFam" id="3.30.470.20:FF:000002">
    <property type="entry name" value="Succinate--CoA ligase [ADP-forming] subunit beta"/>
    <property type="match status" value="1"/>
</dbReference>
<evidence type="ECO:0000256" key="6">
    <source>
        <dbReference type="ARBA" id="ARBA00022741"/>
    </source>
</evidence>
<dbReference type="Pfam" id="PF08442">
    <property type="entry name" value="ATP-grasp_2"/>
    <property type="match status" value="1"/>
</dbReference>
<evidence type="ECO:0000256" key="2">
    <source>
        <dbReference type="ARBA" id="ARBA00005064"/>
    </source>
</evidence>
<dbReference type="FunFam" id="3.30.1490.20:FF:000004">
    <property type="entry name" value="Succinate--CoA ligase [ADP-forming] subunit beta, mitochondrial"/>
    <property type="match status" value="1"/>
</dbReference>
<dbReference type="GO" id="GO:0006099">
    <property type="term" value="P:tricarboxylic acid cycle"/>
    <property type="evidence" value="ECO:0007669"/>
    <property type="project" value="UniProtKB-UniPathway"/>
</dbReference>
<dbReference type="STRING" id="595528.A0A0D2X0Z6"/>
<evidence type="ECO:0000256" key="1">
    <source>
        <dbReference type="ARBA" id="ARBA00001946"/>
    </source>
</evidence>
<dbReference type="HAMAP" id="MF_03220">
    <property type="entry name" value="Succ_CoA_betaA_euk"/>
    <property type="match status" value="1"/>
</dbReference>
<evidence type="ECO:0000256" key="8">
    <source>
        <dbReference type="ARBA" id="ARBA00022842"/>
    </source>
</evidence>
<dbReference type="FunCoup" id="A0A0D2X0Z6">
    <property type="interactions" value="320"/>
</dbReference>
<proteinExistence type="inferred from homology"/>
<dbReference type="InterPro" id="IPR005811">
    <property type="entry name" value="SUCC_ACL_C"/>
</dbReference>
<dbReference type="GO" id="GO:0005524">
    <property type="term" value="F:ATP binding"/>
    <property type="evidence" value="ECO:0007669"/>
    <property type="project" value="UniProtKB-UniRule"/>
</dbReference>
<evidence type="ECO:0000313" key="16">
    <source>
        <dbReference type="Proteomes" id="UP000008743"/>
    </source>
</evidence>
<evidence type="ECO:0000313" key="15">
    <source>
        <dbReference type="EMBL" id="KJE89924.1"/>
    </source>
</evidence>
<keyword evidence="3" id="KW-0816">Tricarboxylic acid cycle</keyword>
<evidence type="ECO:0000256" key="11">
    <source>
        <dbReference type="ARBA" id="ARBA00063570"/>
    </source>
</evidence>
<keyword evidence="9" id="KW-0809">Transit peptide</keyword>
<keyword evidence="16" id="KW-1185">Reference proteome</keyword>
<dbReference type="SUPFAM" id="SSF56059">
    <property type="entry name" value="Glutathione synthetase ATP-binding domain-like"/>
    <property type="match status" value="1"/>
</dbReference>
<protein>
    <recommendedName>
        <fullName evidence="13">Succinate-CoA ligase subunit beta</fullName>
        <ecNumber evidence="13">6.2.1.-</ecNumber>
    </recommendedName>
</protein>
<dbReference type="PIRSF" id="PIRSF001554">
    <property type="entry name" value="SucCS_beta"/>
    <property type="match status" value="1"/>
</dbReference>
<dbReference type="InterPro" id="IPR011761">
    <property type="entry name" value="ATP-grasp"/>
</dbReference>
<evidence type="ECO:0000256" key="5">
    <source>
        <dbReference type="ARBA" id="ARBA00022723"/>
    </source>
</evidence>
<keyword evidence="5" id="KW-0479">Metal-binding</keyword>
<dbReference type="InterPro" id="IPR013650">
    <property type="entry name" value="ATP-grasp_succ-CoA_synth-type"/>
</dbReference>
<dbReference type="GO" id="GO:0046872">
    <property type="term" value="F:metal ion binding"/>
    <property type="evidence" value="ECO:0007669"/>
    <property type="project" value="UniProtKB-KW"/>
</dbReference>
<dbReference type="GO" id="GO:0005739">
    <property type="term" value="C:mitochondrion"/>
    <property type="evidence" value="ECO:0007669"/>
    <property type="project" value="InterPro"/>
</dbReference>
<dbReference type="InterPro" id="IPR016102">
    <property type="entry name" value="Succinyl-CoA_synth-like"/>
</dbReference>
<dbReference type="NCBIfam" id="TIGR01016">
    <property type="entry name" value="sucCoAbeta"/>
    <property type="match status" value="1"/>
</dbReference>
<dbReference type="InParanoid" id="A0A0D2X0Z6"/>
<dbReference type="OMA" id="DIGCMIN"/>
<keyword evidence="10" id="KW-0496">Mitochondrion</keyword>
<keyword evidence="8" id="KW-0460">Magnesium</keyword>
<evidence type="ECO:0000259" key="14">
    <source>
        <dbReference type="PROSITE" id="PS50975"/>
    </source>
</evidence>
<dbReference type="Proteomes" id="UP000008743">
    <property type="component" value="Unassembled WGS sequence"/>
</dbReference>
<accession>A0A0D2X0Z6</accession>
<dbReference type="PANTHER" id="PTHR11815">
    <property type="entry name" value="SUCCINYL-COA SYNTHETASE BETA CHAIN"/>
    <property type="match status" value="1"/>
</dbReference>
<dbReference type="InterPro" id="IPR005809">
    <property type="entry name" value="Succ_CoA_ligase-like_bsu"/>
</dbReference>
<dbReference type="PROSITE" id="PS50975">
    <property type="entry name" value="ATP_GRASP"/>
    <property type="match status" value="1"/>
</dbReference>
<dbReference type="GO" id="GO:0042709">
    <property type="term" value="C:succinate-CoA ligase complex"/>
    <property type="evidence" value="ECO:0007669"/>
    <property type="project" value="TreeGrafter"/>
</dbReference>
<keyword evidence="4 13" id="KW-0436">Ligase</keyword>
<dbReference type="HAMAP" id="MF_00558">
    <property type="entry name" value="Succ_CoA_beta"/>
    <property type="match status" value="1"/>
</dbReference>
<dbReference type="Gene3D" id="3.40.50.261">
    <property type="entry name" value="Succinyl-CoA synthetase domains"/>
    <property type="match status" value="1"/>
</dbReference>
<evidence type="ECO:0000256" key="7">
    <source>
        <dbReference type="ARBA" id="ARBA00022840"/>
    </source>
</evidence>
<dbReference type="EMBL" id="KE346361">
    <property type="protein sequence ID" value="KJE89925.1"/>
    <property type="molecule type" value="Genomic_DNA"/>
</dbReference>
<sequence length="474" mass="50814">MLNGLRPLASAAVSAAVQRPMIKPASARSFSALALRGATRLTVPKAAVAASASQIAAQQPKRFLSLHEYLSMDILQQNGIATPKGRVAKTPEEAEQVAAELGTEDIVIKAQVLAGGRGKGTFQNGLKGGVRTIYSPAEARMYAERMIGQRLVTKQTGAEGRVCNEVYICERLYARREYYFAILMDRATAGPLLVGSSQGGVDIETVAHENPDAIVKQAIDINKGLSEAEAIKFATLMGFSPSCVRDAAENIIRLYNVFIKYDSTMVEINPMAEVSSGKVICMDAKLNFDDNAAFRQKEVFARRDYSQEDEREVRAAQADLNYIGLDGSIGCLVNGAGLAMATLDIIKLHGGNPANFLDVGGGATAQQVTEAFKIISSDPKVTAILVNIFGGIMRCDIIAQGIIAAASTLDLRIPLIVRLQGTRVNEAKELIDKSGLRIMLLNNLDEAAKRAVQVSQIVTLAKSASVGVKFELPI</sequence>
<dbReference type="FunFam" id="3.40.50.261:FF:000001">
    <property type="entry name" value="Succinate--CoA ligase [ADP-forming] subunit beta"/>
    <property type="match status" value="1"/>
</dbReference>
<evidence type="ECO:0000256" key="3">
    <source>
        <dbReference type="ARBA" id="ARBA00022532"/>
    </source>
</evidence>
<dbReference type="SUPFAM" id="SSF52210">
    <property type="entry name" value="Succinyl-CoA synthetase domains"/>
    <property type="match status" value="1"/>
</dbReference>
<dbReference type="eggNOG" id="KOG2799">
    <property type="taxonomic scope" value="Eukaryota"/>
</dbReference>
<dbReference type="UniPathway" id="UPA00223">
    <property type="reaction ID" value="UER00999"/>
</dbReference>
<comment type="pathway">
    <text evidence="2">Carbohydrate metabolism; tricarboxylic acid cycle; succinate from succinyl-CoA (ligase route): step 1/1.</text>
</comment>
<name>A0A0D2X0Z6_CAPO3</name>
<dbReference type="InterPro" id="IPR017866">
    <property type="entry name" value="Succ-CoA_synthase_bsu_CS"/>
</dbReference>
<dbReference type="Pfam" id="PF00549">
    <property type="entry name" value="Ligase_CoA"/>
    <property type="match status" value="1"/>
</dbReference>
<keyword evidence="7 12" id="KW-0067">ATP-binding</keyword>
<comment type="similarity">
    <text evidence="13">Belongs to the succinate/malate CoA ligase beta subunit family.</text>
</comment>
<dbReference type="NCBIfam" id="NF001913">
    <property type="entry name" value="PRK00696.1"/>
    <property type="match status" value="1"/>
</dbReference>
<feature type="domain" description="ATP-grasp" evidence="14">
    <location>
        <begin position="72"/>
        <end position="299"/>
    </location>
</feature>